<evidence type="ECO:0000256" key="9">
    <source>
        <dbReference type="ARBA" id="ARBA00023098"/>
    </source>
</evidence>
<proteinExistence type="inferred from homology"/>
<dbReference type="InterPro" id="IPR029045">
    <property type="entry name" value="ClpP/crotonase-like_dom_sf"/>
</dbReference>
<dbReference type="Gene3D" id="3.90.226.10">
    <property type="entry name" value="2-enoyl-CoA Hydratase, Chain A, domain 1"/>
    <property type="match status" value="1"/>
</dbReference>
<evidence type="ECO:0000256" key="5">
    <source>
        <dbReference type="ARBA" id="ARBA00022832"/>
    </source>
</evidence>
<evidence type="ECO:0000256" key="15">
    <source>
        <dbReference type="RuleBase" id="RU003707"/>
    </source>
</evidence>
<dbReference type="GO" id="GO:0006635">
    <property type="term" value="P:fatty acid beta-oxidation"/>
    <property type="evidence" value="ECO:0007669"/>
    <property type="project" value="UniProtKB-UniPathway"/>
</dbReference>
<dbReference type="PROSITE" id="PS00166">
    <property type="entry name" value="ENOYL_COA_HYDRATASE"/>
    <property type="match status" value="1"/>
</dbReference>
<dbReference type="FunFam" id="1.10.1040.50:FF:000006">
    <property type="entry name" value="Peroxisomal bifunctional enzyme"/>
    <property type="match status" value="1"/>
</dbReference>
<dbReference type="InterPro" id="IPR018376">
    <property type="entry name" value="Enoyl-CoA_hyd/isom_CS"/>
</dbReference>
<evidence type="ECO:0000313" key="19">
    <source>
        <dbReference type="Proteomes" id="UP000015527"/>
    </source>
</evidence>
<dbReference type="SUPFAM" id="SSF52096">
    <property type="entry name" value="ClpP/crotonase"/>
    <property type="match status" value="1"/>
</dbReference>
<keyword evidence="11" id="KW-0413">Isomerase</keyword>
<comment type="similarity">
    <text evidence="3">In the N-terminal section; belongs to the enoyl-CoA hydratase/isomerase family.</text>
</comment>
<evidence type="ECO:0000259" key="16">
    <source>
        <dbReference type="Pfam" id="PF00725"/>
    </source>
</evidence>
<accession>T0IR35</accession>
<feature type="domain" description="3-hydroxyacyl-CoA dehydrogenase C-terminal" evidence="16">
    <location>
        <begin position="476"/>
        <end position="562"/>
    </location>
</feature>
<protein>
    <recommendedName>
        <fullName evidence="20">3-hydroxyacyl-CoA dehydrogenase</fullName>
    </recommendedName>
</protein>
<feature type="domain" description="3-hydroxyacyl-CoA dehydrogenase NAD binding" evidence="17">
    <location>
        <begin position="296"/>
        <end position="473"/>
    </location>
</feature>
<feature type="domain" description="3-hydroxyacyl-CoA dehydrogenase C-terminal" evidence="16">
    <location>
        <begin position="600"/>
        <end position="683"/>
    </location>
</feature>
<keyword evidence="5" id="KW-0276">Fatty acid metabolism</keyword>
<keyword evidence="9" id="KW-0443">Lipid metabolism</keyword>
<dbReference type="PATRIC" id="fig|1096930.3.peg.2580"/>
<evidence type="ECO:0000256" key="6">
    <source>
        <dbReference type="ARBA" id="ARBA00022963"/>
    </source>
</evidence>
<reference evidence="18 19" key="1">
    <citation type="journal article" date="2013" name="Genome Announc.">
        <title>Genome Sequence of Novosphingobium lindaniclasticum LE124T, Isolated from a Hexachlorocyclohexane Dumpsite.</title>
        <authorList>
            <person name="Saxena A."/>
            <person name="Nayyar N."/>
            <person name="Sangwan N."/>
            <person name="Kumari R."/>
            <person name="Khurana J.P."/>
            <person name="Lal R."/>
        </authorList>
    </citation>
    <scope>NUCLEOTIDE SEQUENCE [LARGE SCALE GENOMIC DNA]</scope>
    <source>
        <strain evidence="18 19">LE124</strain>
    </source>
</reference>
<comment type="catalytic activity">
    <reaction evidence="14">
        <text>a (3S)-3-hydroxyacyl-CoA + NAD(+) = a 3-oxoacyl-CoA + NADH + H(+)</text>
        <dbReference type="Rhea" id="RHEA:22432"/>
        <dbReference type="ChEBI" id="CHEBI:15378"/>
        <dbReference type="ChEBI" id="CHEBI:57318"/>
        <dbReference type="ChEBI" id="CHEBI:57540"/>
        <dbReference type="ChEBI" id="CHEBI:57945"/>
        <dbReference type="ChEBI" id="CHEBI:90726"/>
        <dbReference type="EC" id="1.1.1.35"/>
    </reaction>
</comment>
<dbReference type="UniPathway" id="UPA00659"/>
<dbReference type="Proteomes" id="UP000015527">
    <property type="component" value="Unassembled WGS sequence"/>
</dbReference>
<evidence type="ECO:0000256" key="1">
    <source>
        <dbReference type="ARBA" id="ARBA00004275"/>
    </source>
</evidence>
<keyword evidence="13" id="KW-0511">Multifunctional enzyme</keyword>
<dbReference type="InterPro" id="IPR006176">
    <property type="entry name" value="3-OHacyl-CoA_DH_NAD-bd"/>
</dbReference>
<dbReference type="Pfam" id="PF02737">
    <property type="entry name" value="3HCDH_N"/>
    <property type="match status" value="1"/>
</dbReference>
<dbReference type="AlphaFoldDB" id="T0IR35"/>
<dbReference type="Pfam" id="PF00725">
    <property type="entry name" value="3HCDH"/>
    <property type="match status" value="2"/>
</dbReference>
<evidence type="ECO:0000313" key="18">
    <source>
        <dbReference type="EMBL" id="EQB14295.1"/>
    </source>
</evidence>
<comment type="similarity">
    <text evidence="15">Belongs to the enoyl-CoA hydratase/isomerase family.</text>
</comment>
<dbReference type="PANTHER" id="PTHR23309:SF49">
    <property type="entry name" value="PEROXISOMAL BIFUNCTIONAL ENZYME"/>
    <property type="match status" value="1"/>
</dbReference>
<organism evidence="18 19">
    <name type="scientific">Novosphingobium lindaniclasticum LE124</name>
    <dbReference type="NCBI Taxonomy" id="1096930"/>
    <lineage>
        <taxon>Bacteria</taxon>
        <taxon>Pseudomonadati</taxon>
        <taxon>Pseudomonadota</taxon>
        <taxon>Alphaproteobacteria</taxon>
        <taxon>Sphingomonadales</taxon>
        <taxon>Sphingomonadaceae</taxon>
        <taxon>Novosphingobium</taxon>
    </lineage>
</organism>
<keyword evidence="12" id="KW-0456">Lyase</keyword>
<evidence type="ECO:0008006" key="20">
    <source>
        <dbReference type="Google" id="ProtNLM"/>
    </source>
</evidence>
<gene>
    <name evidence="18" type="ORF">L284_12940</name>
</gene>
<dbReference type="FunFam" id="3.40.50.720:FF:000009">
    <property type="entry name" value="Fatty oxidation complex, alpha subunit"/>
    <property type="match status" value="1"/>
</dbReference>
<dbReference type="eggNOG" id="COG1250">
    <property type="taxonomic scope" value="Bacteria"/>
</dbReference>
<dbReference type="Gene3D" id="3.40.50.720">
    <property type="entry name" value="NAD(P)-binding Rossmann-like Domain"/>
    <property type="match status" value="1"/>
</dbReference>
<evidence type="ECO:0000256" key="4">
    <source>
        <dbReference type="ARBA" id="ARBA00011245"/>
    </source>
</evidence>
<dbReference type="InterPro" id="IPR036291">
    <property type="entry name" value="NAD(P)-bd_dom_sf"/>
</dbReference>
<evidence type="ECO:0000256" key="13">
    <source>
        <dbReference type="ARBA" id="ARBA00023268"/>
    </source>
</evidence>
<evidence type="ECO:0000256" key="3">
    <source>
        <dbReference type="ARBA" id="ARBA00008750"/>
    </source>
</evidence>
<dbReference type="EMBL" id="ATHL01000082">
    <property type="protein sequence ID" value="EQB14295.1"/>
    <property type="molecule type" value="Genomic_DNA"/>
</dbReference>
<dbReference type="Pfam" id="PF00378">
    <property type="entry name" value="ECH_1"/>
    <property type="match status" value="1"/>
</dbReference>
<evidence type="ECO:0000259" key="17">
    <source>
        <dbReference type="Pfam" id="PF02737"/>
    </source>
</evidence>
<keyword evidence="6" id="KW-0442">Lipid degradation</keyword>
<evidence type="ECO:0000256" key="11">
    <source>
        <dbReference type="ARBA" id="ARBA00023235"/>
    </source>
</evidence>
<sequence length="705" mass="74615">MIPPVSVRYDADIAIIVINHPPVNALSNTVRAGLLDAVEAADSSAEVTAIVISCAGRTFIAGADVTEFGKPRQPPALADLCNTVEACAKPVVAALHGTALGGGFEIALACHYRVAIDTASMGLPEVKLGLIPGAGGAARLARLAGARPALALTLKGDRLSASAALAQGIVDRVVGEDLLSSAIAFAREIIADGRGPRPTRAIDTHLAGDRSDLAAFDSHAQTLLARYHGQDAPAQCAASVRRALTMDIDSAIAADREAFAALSQGDQSRALRHVFFSERLAGKSDHAAPADLPSRVAILGAGTMGGGIAMAFAAAGYPVNLIDVSAQATEAGMVRIRANYANSVSRGSLREEEAQLRLARISPHGAREAAHDAQLVIEAVFEDMDLKREVFRDLERICAADTILATNTSALDVDQMAGFLQDPSRFVGMHFFSPANVMKLCEIVPNQATSEGTIATAMAMARAIGKVPVIAGNCDGFIGNRMVAKRSAQAERLLQEGALPGDVDAAIRDFGFPMGPLQTNDMSGLDVGYAIRKRRGTHFPIADRVAESGRLGQKTGAGYYRYANGSRQPVDDPVVAEIIEDVSSQLGIARRQIDRAEMIERMIFPLINEGARILEEGLARRPSDIDVVWIYGYGFPRWRGGPLFHADLMGLPYIVERLEAFAWQTGDASLEPAQLLTHLAATGSTFAQWQEARILSGHAIAGEAA</sequence>
<keyword evidence="7" id="KW-0560">Oxidoreductase</keyword>
<comment type="subcellular location">
    <subcellularLocation>
        <location evidence="1">Peroxisome</location>
    </subcellularLocation>
</comment>
<evidence type="ECO:0000256" key="2">
    <source>
        <dbReference type="ARBA" id="ARBA00005005"/>
    </source>
</evidence>
<dbReference type="SUPFAM" id="SSF51735">
    <property type="entry name" value="NAD(P)-binding Rossmann-fold domains"/>
    <property type="match status" value="1"/>
</dbReference>
<dbReference type="OrthoDB" id="9771883at2"/>
<evidence type="ECO:0000256" key="8">
    <source>
        <dbReference type="ARBA" id="ARBA00023027"/>
    </source>
</evidence>
<evidence type="ECO:0000256" key="10">
    <source>
        <dbReference type="ARBA" id="ARBA00023140"/>
    </source>
</evidence>
<dbReference type="Gene3D" id="1.10.1040.50">
    <property type="match status" value="1"/>
</dbReference>
<evidence type="ECO:0000256" key="7">
    <source>
        <dbReference type="ARBA" id="ARBA00023002"/>
    </source>
</evidence>
<comment type="pathway">
    <text evidence="2">Lipid metabolism; fatty acid beta-oxidation.</text>
</comment>
<dbReference type="SUPFAM" id="SSF48179">
    <property type="entry name" value="6-phosphogluconate dehydrogenase C-terminal domain-like"/>
    <property type="match status" value="2"/>
</dbReference>
<comment type="subunit">
    <text evidence="4">Monomer.</text>
</comment>
<dbReference type="GO" id="GO:0004300">
    <property type="term" value="F:enoyl-CoA hydratase activity"/>
    <property type="evidence" value="ECO:0007669"/>
    <property type="project" value="UniProtKB-ARBA"/>
</dbReference>
<dbReference type="eggNOG" id="COG1024">
    <property type="taxonomic scope" value="Bacteria"/>
</dbReference>
<name>T0IR35_9SPHN</name>
<dbReference type="InterPro" id="IPR008927">
    <property type="entry name" value="6-PGluconate_DH-like_C_sf"/>
</dbReference>
<comment type="caution">
    <text evidence="18">The sequence shown here is derived from an EMBL/GenBank/DDBJ whole genome shotgun (WGS) entry which is preliminary data.</text>
</comment>
<dbReference type="CDD" id="cd06558">
    <property type="entry name" value="crotonase-like"/>
    <property type="match status" value="1"/>
</dbReference>
<dbReference type="GO" id="GO:0016853">
    <property type="term" value="F:isomerase activity"/>
    <property type="evidence" value="ECO:0007669"/>
    <property type="project" value="UniProtKB-KW"/>
</dbReference>
<keyword evidence="8" id="KW-0520">NAD</keyword>
<evidence type="ECO:0000256" key="14">
    <source>
        <dbReference type="ARBA" id="ARBA00049556"/>
    </source>
</evidence>
<dbReference type="GO" id="GO:0070403">
    <property type="term" value="F:NAD+ binding"/>
    <property type="evidence" value="ECO:0007669"/>
    <property type="project" value="InterPro"/>
</dbReference>
<dbReference type="InterPro" id="IPR006108">
    <property type="entry name" value="3HC_DH_C"/>
</dbReference>
<keyword evidence="10" id="KW-0576">Peroxisome</keyword>
<dbReference type="InterPro" id="IPR001753">
    <property type="entry name" value="Enoyl-CoA_hydra/iso"/>
</dbReference>
<dbReference type="GO" id="GO:0003857">
    <property type="term" value="F:(3S)-3-hydroxyacyl-CoA dehydrogenase (NAD+) activity"/>
    <property type="evidence" value="ECO:0007669"/>
    <property type="project" value="UniProtKB-EC"/>
</dbReference>
<dbReference type="PANTHER" id="PTHR23309">
    <property type="entry name" value="3-HYDROXYACYL-COA DEHYROGENASE"/>
    <property type="match status" value="1"/>
</dbReference>
<keyword evidence="19" id="KW-1185">Reference proteome</keyword>
<evidence type="ECO:0000256" key="12">
    <source>
        <dbReference type="ARBA" id="ARBA00023239"/>
    </source>
</evidence>